<dbReference type="AlphaFoldDB" id="A0A385ABH6"/>
<feature type="transmembrane region" description="Helical" evidence="5">
    <location>
        <begin position="111"/>
        <end position="131"/>
    </location>
</feature>
<sequence length="377" mass="43543">MVYVSNIITVAIAFPFVAIILTVPLLVYHYHRYGSLTILRSVILYSFMFYLVAAYCLIILPLPPRSVVAHLTTPRYNLVPFTFVRGFINSTHFVWTEPSSYLATLKQTTTIQPLFNIFLTVPFGIYLRYFFKTSFKQTLLLSFTLSLFFELTQLSGLYGIYPRPYRLFDVDDLLLNTSGGLLGFYLQPLVTFFLPTRESLDQATYARGQKVGYFRRLLALVVDYCILGVITFIIALIWRLLKLPAIHSEILQYCLATGVYFLIIPILWRGKTLGKALLQLQIVADHHPRWAIFWRQLLLFFIVIPSFQLWRVTLDAAVASGQQHFDVYLFIIGLSLLPPLLFTGNFLLSWVTKRPQLFYEKLTHTRVISSIHPTQQP</sequence>
<evidence type="ECO:0000256" key="1">
    <source>
        <dbReference type="ARBA" id="ARBA00004141"/>
    </source>
</evidence>
<evidence type="ECO:0000313" key="9">
    <source>
        <dbReference type="Proteomes" id="UP000257607"/>
    </source>
</evidence>
<reference evidence="8 9" key="1">
    <citation type="submission" date="2018-07" db="EMBL/GenBank/DDBJ databases">
        <title>Lactobacillus curvatus genome sequence.</title>
        <authorList>
            <person name="Prechtl R."/>
        </authorList>
    </citation>
    <scope>NUCLEOTIDE SEQUENCE [LARGE SCALE GENOMIC DNA]</scope>
    <source>
        <strain evidence="8 9">TMW 1.1928</strain>
    </source>
</reference>
<feature type="transmembrane region" description="Helical" evidence="5">
    <location>
        <begin position="289"/>
        <end position="307"/>
    </location>
</feature>
<evidence type="ECO:0000313" key="8">
    <source>
        <dbReference type="EMBL" id="AXN34918.1"/>
    </source>
</evidence>
<organism evidence="8 9">
    <name type="scientific">Latilactobacillus curvatus</name>
    <name type="common">Lactobacillus curvatus</name>
    <dbReference type="NCBI Taxonomy" id="28038"/>
    <lineage>
        <taxon>Bacteria</taxon>
        <taxon>Bacillati</taxon>
        <taxon>Bacillota</taxon>
        <taxon>Bacilli</taxon>
        <taxon>Lactobacillales</taxon>
        <taxon>Lactobacillaceae</taxon>
        <taxon>Latilactobacillus</taxon>
    </lineage>
</organism>
<feature type="transmembrane region" description="Helical" evidence="5">
    <location>
        <begin position="6"/>
        <end position="30"/>
    </location>
</feature>
<dbReference type="InterPro" id="IPR021192">
    <property type="entry name" value="UCP031578_Vanz/RDD"/>
</dbReference>
<dbReference type="PANTHER" id="PTHR36834:SF1">
    <property type="entry name" value="INTEGRAL MEMBRANE PROTEIN"/>
    <property type="match status" value="1"/>
</dbReference>
<feature type="transmembrane region" description="Helical" evidence="5">
    <location>
        <begin position="217"/>
        <end position="238"/>
    </location>
</feature>
<evidence type="ECO:0000259" key="6">
    <source>
        <dbReference type="Pfam" id="PF04892"/>
    </source>
</evidence>
<dbReference type="Pfam" id="PF04892">
    <property type="entry name" value="VanZ"/>
    <property type="match status" value="1"/>
</dbReference>
<feature type="transmembrane region" description="Helical" evidence="5">
    <location>
        <begin position="250"/>
        <end position="268"/>
    </location>
</feature>
<dbReference type="InterPro" id="IPR053150">
    <property type="entry name" value="Teicoplanin_resist-assoc"/>
</dbReference>
<evidence type="ECO:0000256" key="5">
    <source>
        <dbReference type="SAM" id="Phobius"/>
    </source>
</evidence>
<dbReference type="Proteomes" id="UP000257607">
    <property type="component" value="Chromosome"/>
</dbReference>
<feature type="transmembrane region" description="Helical" evidence="5">
    <location>
        <begin position="42"/>
        <end position="62"/>
    </location>
</feature>
<evidence type="ECO:0000256" key="3">
    <source>
        <dbReference type="ARBA" id="ARBA00022989"/>
    </source>
</evidence>
<name>A0A385ABH6_LATCU</name>
<evidence type="ECO:0000256" key="4">
    <source>
        <dbReference type="ARBA" id="ARBA00023136"/>
    </source>
</evidence>
<accession>A0A385ABH6</accession>
<feature type="domain" description="RDD" evidence="7">
    <location>
        <begin position="212"/>
        <end position="356"/>
    </location>
</feature>
<dbReference type="EMBL" id="CP031003">
    <property type="protein sequence ID" value="AXN34918.1"/>
    <property type="molecule type" value="Genomic_DNA"/>
</dbReference>
<feature type="transmembrane region" description="Helical" evidence="5">
    <location>
        <begin position="327"/>
        <end position="351"/>
    </location>
</feature>
<proteinExistence type="predicted"/>
<comment type="subcellular location">
    <subcellularLocation>
        <location evidence="1">Membrane</location>
        <topology evidence="1">Multi-pass membrane protein</topology>
    </subcellularLocation>
</comment>
<protein>
    <submittedName>
        <fullName evidence="8">RDD family protein</fullName>
    </submittedName>
</protein>
<dbReference type="InterPro" id="IPR010432">
    <property type="entry name" value="RDD"/>
</dbReference>
<dbReference type="InterPro" id="IPR006976">
    <property type="entry name" value="VanZ-like"/>
</dbReference>
<keyword evidence="2 5" id="KW-0812">Transmembrane</keyword>
<evidence type="ECO:0000256" key="2">
    <source>
        <dbReference type="ARBA" id="ARBA00022692"/>
    </source>
</evidence>
<dbReference type="PANTHER" id="PTHR36834">
    <property type="entry name" value="MEMBRANE PROTEIN-RELATED"/>
    <property type="match status" value="1"/>
</dbReference>
<keyword evidence="3 5" id="KW-1133">Transmembrane helix</keyword>
<dbReference type="GO" id="GO:0016020">
    <property type="term" value="C:membrane"/>
    <property type="evidence" value="ECO:0007669"/>
    <property type="project" value="UniProtKB-SubCell"/>
</dbReference>
<dbReference type="Pfam" id="PF06271">
    <property type="entry name" value="RDD"/>
    <property type="match status" value="1"/>
</dbReference>
<feature type="transmembrane region" description="Helical" evidence="5">
    <location>
        <begin position="173"/>
        <end position="196"/>
    </location>
</feature>
<evidence type="ECO:0000259" key="7">
    <source>
        <dbReference type="Pfam" id="PF06271"/>
    </source>
</evidence>
<feature type="transmembrane region" description="Helical" evidence="5">
    <location>
        <begin position="138"/>
        <end position="161"/>
    </location>
</feature>
<gene>
    <name evidence="8" type="ORF">DT351_00340</name>
</gene>
<feature type="domain" description="VanZ-like" evidence="6">
    <location>
        <begin position="47"/>
        <end position="189"/>
    </location>
</feature>
<dbReference type="RefSeq" id="WP_076786990.1">
    <property type="nucleotide sequence ID" value="NZ_CP022475.1"/>
</dbReference>
<keyword evidence="4 5" id="KW-0472">Membrane</keyword>
<dbReference type="PIRSF" id="PIRSF031578">
    <property type="entry name" value="Uncharacterised_Vanz_RDD-cont"/>
    <property type="match status" value="1"/>
</dbReference>